<keyword evidence="3" id="KW-0378">Hydrolase</keyword>
<name>A0ABR8Z2H1_9MICO</name>
<evidence type="ECO:0000256" key="4">
    <source>
        <dbReference type="SAM" id="MobiDB-lite"/>
    </source>
</evidence>
<evidence type="ECO:0000313" key="7">
    <source>
        <dbReference type="EMBL" id="MBD8062524.1"/>
    </source>
</evidence>
<accession>A0ABR8Z2H1</accession>
<feature type="domain" description="G5" evidence="6">
    <location>
        <begin position="215"/>
        <end position="295"/>
    </location>
</feature>
<reference evidence="7 8" key="1">
    <citation type="submission" date="2020-08" db="EMBL/GenBank/DDBJ databases">
        <title>A Genomic Blueprint of the Chicken Gut Microbiome.</title>
        <authorList>
            <person name="Gilroy R."/>
            <person name="Ravi A."/>
            <person name="Getino M."/>
            <person name="Pursley I."/>
            <person name="Horton D.L."/>
            <person name="Alikhan N.-F."/>
            <person name="Baker D."/>
            <person name="Gharbi K."/>
            <person name="Hall N."/>
            <person name="Watson M."/>
            <person name="Adriaenssens E.M."/>
            <person name="Foster-Nyarko E."/>
            <person name="Jarju S."/>
            <person name="Secka A."/>
            <person name="Antonio M."/>
            <person name="Oren A."/>
            <person name="Chaudhuri R."/>
            <person name="La Ragione R.M."/>
            <person name="Hildebrand F."/>
            <person name="Pallen M.J."/>
        </authorList>
    </citation>
    <scope>NUCLEOTIDE SEQUENCE [LARGE SCALE GENOMIC DNA]</scope>
    <source>
        <strain evidence="7 8">Sa1BUA1</strain>
    </source>
</reference>
<dbReference type="Pfam" id="PF03990">
    <property type="entry name" value="DUF348"/>
    <property type="match status" value="2"/>
</dbReference>
<proteinExistence type="inferred from homology"/>
<dbReference type="PROSITE" id="PS51109">
    <property type="entry name" value="G5"/>
    <property type="match status" value="1"/>
</dbReference>
<evidence type="ECO:0000259" key="6">
    <source>
        <dbReference type="PROSITE" id="PS51109"/>
    </source>
</evidence>
<dbReference type="Pfam" id="PF06737">
    <property type="entry name" value="Transglycosylas"/>
    <property type="match status" value="1"/>
</dbReference>
<keyword evidence="5" id="KW-0472">Membrane</keyword>
<evidence type="ECO:0000256" key="2">
    <source>
        <dbReference type="ARBA" id="ARBA00022729"/>
    </source>
</evidence>
<dbReference type="InterPro" id="IPR010618">
    <property type="entry name" value="RPF"/>
</dbReference>
<feature type="transmembrane region" description="Helical" evidence="5">
    <location>
        <begin position="26"/>
        <end position="47"/>
    </location>
</feature>
<organism evidence="7 8">
    <name type="scientific">Oceanitalea stevensii</name>
    <dbReference type="NCBI Taxonomy" id="2763072"/>
    <lineage>
        <taxon>Bacteria</taxon>
        <taxon>Bacillati</taxon>
        <taxon>Actinomycetota</taxon>
        <taxon>Actinomycetes</taxon>
        <taxon>Micrococcales</taxon>
        <taxon>Bogoriellaceae</taxon>
        <taxon>Georgenia</taxon>
    </lineage>
</organism>
<dbReference type="InterPro" id="IPR007137">
    <property type="entry name" value="DUF348"/>
</dbReference>
<keyword evidence="8" id="KW-1185">Reference proteome</keyword>
<feature type="compositionally biased region" description="Low complexity" evidence="4">
    <location>
        <begin position="306"/>
        <end position="336"/>
    </location>
</feature>
<dbReference type="Gene3D" id="2.20.230.10">
    <property type="entry name" value="Resuscitation-promoting factor rpfb"/>
    <property type="match status" value="1"/>
</dbReference>
<protein>
    <submittedName>
        <fullName evidence="7">Transglycosylase family protein</fullName>
    </submittedName>
</protein>
<keyword evidence="5" id="KW-0812">Transmembrane</keyword>
<keyword evidence="5" id="KW-1133">Transmembrane helix</keyword>
<evidence type="ECO:0000256" key="5">
    <source>
        <dbReference type="SAM" id="Phobius"/>
    </source>
</evidence>
<evidence type="ECO:0000313" key="8">
    <source>
        <dbReference type="Proteomes" id="UP000661894"/>
    </source>
</evidence>
<comment type="caution">
    <text evidence="7">The sequence shown here is derived from an EMBL/GenBank/DDBJ whole genome shotgun (WGS) entry which is preliminary data.</text>
</comment>
<feature type="region of interest" description="Disordered" evidence="4">
    <location>
        <begin position="293"/>
        <end position="346"/>
    </location>
</feature>
<gene>
    <name evidence="7" type="ORF">H9624_09325</name>
</gene>
<dbReference type="Pfam" id="PF07501">
    <property type="entry name" value="G5"/>
    <property type="match status" value="1"/>
</dbReference>
<dbReference type="SMART" id="SM01208">
    <property type="entry name" value="G5"/>
    <property type="match status" value="1"/>
</dbReference>
<evidence type="ECO:0000256" key="1">
    <source>
        <dbReference type="ARBA" id="ARBA00010830"/>
    </source>
</evidence>
<dbReference type="Proteomes" id="UP000661894">
    <property type="component" value="Unassembled WGS sequence"/>
</dbReference>
<dbReference type="InterPro" id="IPR023346">
    <property type="entry name" value="Lysozyme-like_dom_sf"/>
</dbReference>
<dbReference type="Gene3D" id="1.10.530.10">
    <property type="match status" value="1"/>
</dbReference>
<dbReference type="RefSeq" id="WP_251839632.1">
    <property type="nucleotide sequence ID" value="NZ_JACSPO010000004.1"/>
</dbReference>
<feature type="region of interest" description="Disordered" evidence="4">
    <location>
        <begin position="1"/>
        <end position="21"/>
    </location>
</feature>
<keyword evidence="2" id="KW-0732">Signal</keyword>
<dbReference type="SUPFAM" id="SSF53955">
    <property type="entry name" value="Lysozyme-like"/>
    <property type="match status" value="1"/>
</dbReference>
<comment type="similarity">
    <text evidence="1">Belongs to the transglycosylase family. Rpf subfamily.</text>
</comment>
<dbReference type="EMBL" id="JACSPO010000004">
    <property type="protein sequence ID" value="MBD8062524.1"/>
    <property type="molecule type" value="Genomic_DNA"/>
</dbReference>
<evidence type="ECO:0000256" key="3">
    <source>
        <dbReference type="ARBA" id="ARBA00022801"/>
    </source>
</evidence>
<dbReference type="CDD" id="cd13925">
    <property type="entry name" value="RPF"/>
    <property type="match status" value="1"/>
</dbReference>
<sequence length="422" mass="42973">MLSHDTSDQTPSTPADAAPRRRRLRAVIATVGAAALVTGGGVAVAAAHKTIELDVDGVEQTVSTFAGSVEGLLDEHDVAVGEHDAVGPELDATLDDGMLVVVRSARQIRVDVDGEQRAMWTTAETTGEAIQSFGEAGRQITVAASRSRDGGREALDMPLVDGAPVEVVADGETLTVTPEGEAHLDDVLALAGVTVGKLDGVVVGTGEGGVVQVTVTRGSHALETDAQTVPFETTEREDDSLYVGERRVVQEGAEGRRVRASLAVQVNGEERVSEASNYVTVVQPVDEVVAVGTKERPVAPAPAAPSRSSSSGSSSSGGSSSGGSSSSSGSSSSDESGSGGAPSSGVWASLAQCESGGNPSIVSSNGLYHGLYQFSVGTWQAVGGSGLPSEASPAEQTKRAQMLQARSGWGQWPACSAKLGLR</sequence>
<dbReference type="InterPro" id="IPR011098">
    <property type="entry name" value="G5_dom"/>
</dbReference>